<dbReference type="AlphaFoldDB" id="A0A542E1B3"/>
<accession>A0A542E1B3</accession>
<proteinExistence type="predicted"/>
<dbReference type="CDD" id="cd07812">
    <property type="entry name" value="SRPBCC"/>
    <property type="match status" value="1"/>
</dbReference>
<gene>
    <name evidence="1" type="ORF">FB458_2240</name>
</gene>
<dbReference type="EMBL" id="VFMN01000001">
    <property type="protein sequence ID" value="TQJ09133.1"/>
    <property type="molecule type" value="Genomic_DNA"/>
</dbReference>
<reference evidence="1 2" key="1">
    <citation type="submission" date="2019-06" db="EMBL/GenBank/DDBJ databases">
        <title>Sequencing the genomes of 1000 actinobacteria strains.</title>
        <authorList>
            <person name="Klenk H.-P."/>
        </authorList>
    </citation>
    <scope>NUCLEOTIDE SEQUENCE [LARGE SCALE GENOMIC DNA]</scope>
    <source>
        <strain evidence="1 2">DSM 18607</strain>
    </source>
</reference>
<keyword evidence="2" id="KW-1185">Reference proteome</keyword>
<organism evidence="1 2">
    <name type="scientific">Lapillicoccus jejuensis</name>
    <dbReference type="NCBI Taxonomy" id="402171"/>
    <lineage>
        <taxon>Bacteria</taxon>
        <taxon>Bacillati</taxon>
        <taxon>Actinomycetota</taxon>
        <taxon>Actinomycetes</taxon>
        <taxon>Micrococcales</taxon>
        <taxon>Intrasporangiaceae</taxon>
        <taxon>Lapillicoccus</taxon>
    </lineage>
</organism>
<dbReference type="RefSeq" id="WP_211356012.1">
    <property type="nucleotide sequence ID" value="NZ_BAAAPR010000005.1"/>
</dbReference>
<dbReference type="Pfam" id="PF10604">
    <property type="entry name" value="Polyketide_cyc2"/>
    <property type="match status" value="1"/>
</dbReference>
<protein>
    <submittedName>
        <fullName evidence="1">Polyketide cyclase/dehydrase/lipid transport protein</fullName>
    </submittedName>
</protein>
<evidence type="ECO:0000313" key="1">
    <source>
        <dbReference type="EMBL" id="TQJ09133.1"/>
    </source>
</evidence>
<name>A0A542E1B3_9MICO</name>
<dbReference type="InterPro" id="IPR023393">
    <property type="entry name" value="START-like_dom_sf"/>
</dbReference>
<dbReference type="InterPro" id="IPR019587">
    <property type="entry name" value="Polyketide_cyclase/dehydratase"/>
</dbReference>
<dbReference type="SUPFAM" id="SSF55961">
    <property type="entry name" value="Bet v1-like"/>
    <property type="match status" value="1"/>
</dbReference>
<evidence type="ECO:0000313" key="2">
    <source>
        <dbReference type="Proteomes" id="UP000317893"/>
    </source>
</evidence>
<dbReference type="Gene3D" id="3.30.530.20">
    <property type="match status" value="1"/>
</dbReference>
<dbReference type="Proteomes" id="UP000317893">
    <property type="component" value="Unassembled WGS sequence"/>
</dbReference>
<comment type="caution">
    <text evidence="1">The sequence shown here is derived from an EMBL/GenBank/DDBJ whole genome shotgun (WGS) entry which is preliminary data.</text>
</comment>
<sequence length="154" mass="16611">MPDLSASRHVDAPAALVYDLVSDLPRMGEWSPECERVTWRGGATGPAVGARFVGWNRSGAVRWCTWGEVVEAERGRRFAFEVTVGPVRVARWGYVLEPDGPDACTVTEEWTNRRPRAVGWASDLVLGDREATNAAGIAATLDALARAAESVATA</sequence>